<name>A0A024P8Y2_9BACI</name>
<dbReference type="CDD" id="cd05013">
    <property type="entry name" value="SIS_RpiR"/>
    <property type="match status" value="1"/>
</dbReference>
<evidence type="ECO:0000313" key="3">
    <source>
        <dbReference type="Proteomes" id="UP000028868"/>
    </source>
</evidence>
<dbReference type="PANTHER" id="PTHR30390:SF7">
    <property type="entry name" value="PHOSPHOHEPTOSE ISOMERASE"/>
    <property type="match status" value="1"/>
</dbReference>
<dbReference type="Gene3D" id="3.40.50.10490">
    <property type="entry name" value="Glucose-6-phosphate isomerase like protein, domain 1"/>
    <property type="match status" value="1"/>
</dbReference>
<protein>
    <recommendedName>
        <fullName evidence="1">SIS domain-containing protein</fullName>
    </recommendedName>
</protein>
<evidence type="ECO:0000259" key="1">
    <source>
        <dbReference type="PROSITE" id="PS51464"/>
    </source>
</evidence>
<dbReference type="InterPro" id="IPR046348">
    <property type="entry name" value="SIS_dom_sf"/>
</dbReference>
<dbReference type="InterPro" id="IPR050099">
    <property type="entry name" value="SIS_GmhA/DiaA_subfam"/>
</dbReference>
<dbReference type="NCBIfam" id="NF002805">
    <property type="entry name" value="PRK02947.1"/>
    <property type="match status" value="1"/>
</dbReference>
<dbReference type="InterPro" id="IPR035472">
    <property type="entry name" value="RpiR-like_SIS"/>
</dbReference>
<dbReference type="Proteomes" id="UP000028868">
    <property type="component" value="Unassembled WGS sequence"/>
</dbReference>
<keyword evidence="3" id="KW-1185">Reference proteome</keyword>
<reference evidence="3" key="1">
    <citation type="submission" date="2014-03" db="EMBL/GenBank/DDBJ databases">
        <authorList>
            <person name="Urmite Genomes U."/>
        </authorList>
    </citation>
    <scope>NUCLEOTIDE SEQUENCE [LARGE SCALE GENOMIC DNA]</scope>
    <source>
        <strain evidence="3">HD-03</strain>
    </source>
</reference>
<dbReference type="InterPro" id="IPR001347">
    <property type="entry name" value="SIS_dom"/>
</dbReference>
<dbReference type="SUPFAM" id="SSF53697">
    <property type="entry name" value="SIS domain"/>
    <property type="match status" value="1"/>
</dbReference>
<feature type="domain" description="SIS" evidence="1">
    <location>
        <begin position="29"/>
        <end position="205"/>
    </location>
</feature>
<proteinExistence type="predicted"/>
<gene>
    <name evidence="2" type="ORF">BN983_03176</name>
</gene>
<sequence length="237" mass="26650">MGYLSKVSKQLKEMESAQHEQFERISERFVRCLQQGGIIHTFGCGHSSLLAQDAYYRAGGLVPVRPIIIEPLMLHKGAQKSSENERTSGFVHKYLEKEDLQEKDALLVISTSGRNPAPIETAVYGKQKGLYTSALTSLVYGTSQPSRHESNKRIEDVVEDVIDMNVPVGDVIMNSKYHSYSPVSSVLGAGVLHALLTRTIEKMEEYEVEVPIFRSGNVDGSDHHNHRMMETYHRIDF</sequence>
<dbReference type="PROSITE" id="PS51464">
    <property type="entry name" value="SIS"/>
    <property type="match status" value="1"/>
</dbReference>
<dbReference type="Pfam" id="PF13580">
    <property type="entry name" value="SIS_2"/>
    <property type="match status" value="1"/>
</dbReference>
<reference evidence="2 3" key="2">
    <citation type="submission" date="2014-05" db="EMBL/GenBank/DDBJ databases">
        <title>Draft genome sequence of Halobacillus karajensis HK-03.</title>
        <authorList>
            <person name="Khelaifia S."/>
            <person name="Croce O."/>
            <person name="Lagier J.C."/>
            <person name="Raoult D."/>
        </authorList>
    </citation>
    <scope>NUCLEOTIDE SEQUENCE [LARGE SCALE GENOMIC DNA]</scope>
    <source>
        <strain evidence="2 3">HD-03</strain>
    </source>
</reference>
<dbReference type="GO" id="GO:1901135">
    <property type="term" value="P:carbohydrate derivative metabolic process"/>
    <property type="evidence" value="ECO:0007669"/>
    <property type="project" value="InterPro"/>
</dbReference>
<accession>A0A024P8Y2</accession>
<evidence type="ECO:0000313" key="2">
    <source>
        <dbReference type="EMBL" id="CDQ24877.1"/>
    </source>
</evidence>
<dbReference type="RefSeq" id="WP_035510147.1">
    <property type="nucleotide sequence ID" value="NZ_CCDH010000003.1"/>
</dbReference>
<dbReference type="PANTHER" id="PTHR30390">
    <property type="entry name" value="SEDOHEPTULOSE 7-PHOSPHATE ISOMERASE / DNAA INITIATOR-ASSOCIATING FACTOR FOR REPLICATION INITIATION"/>
    <property type="match status" value="1"/>
</dbReference>
<organism evidence="2 3">
    <name type="scientific">Halobacillus karajensis</name>
    <dbReference type="NCBI Taxonomy" id="195088"/>
    <lineage>
        <taxon>Bacteria</taxon>
        <taxon>Bacillati</taxon>
        <taxon>Bacillota</taxon>
        <taxon>Bacilli</taxon>
        <taxon>Bacillales</taxon>
        <taxon>Bacillaceae</taxon>
        <taxon>Halobacillus</taxon>
    </lineage>
</organism>
<dbReference type="AlphaFoldDB" id="A0A024P8Y2"/>
<dbReference type="GO" id="GO:0097367">
    <property type="term" value="F:carbohydrate derivative binding"/>
    <property type="evidence" value="ECO:0007669"/>
    <property type="project" value="InterPro"/>
</dbReference>
<dbReference type="EMBL" id="CCDI010000004">
    <property type="protein sequence ID" value="CDQ24877.1"/>
    <property type="molecule type" value="Genomic_DNA"/>
</dbReference>
<comment type="caution">
    <text evidence="2">The sequence shown here is derived from an EMBL/GenBank/DDBJ whole genome shotgun (WGS) entry which is preliminary data.</text>
</comment>
<dbReference type="OrthoDB" id="9805185at2"/>